<evidence type="ECO:0000256" key="1">
    <source>
        <dbReference type="SAM" id="MobiDB-lite"/>
    </source>
</evidence>
<dbReference type="Proteomes" id="UP000278085">
    <property type="component" value="Unassembled WGS sequence"/>
</dbReference>
<evidence type="ECO:0000313" key="2">
    <source>
        <dbReference type="EMBL" id="RSZ55258.1"/>
    </source>
</evidence>
<accession>A0A430HCJ5</accession>
<reference evidence="2 3" key="1">
    <citation type="submission" date="2018-12" db="EMBL/GenBank/DDBJ databases">
        <authorList>
            <person name="Yang E."/>
        </authorList>
    </citation>
    <scope>NUCLEOTIDE SEQUENCE [LARGE SCALE GENOMIC DNA]</scope>
    <source>
        <strain evidence="2 3">SOD</strain>
    </source>
</reference>
<evidence type="ECO:0000313" key="3">
    <source>
        <dbReference type="Proteomes" id="UP000278085"/>
    </source>
</evidence>
<dbReference type="OrthoDB" id="6835626at2"/>
<feature type="region of interest" description="Disordered" evidence="1">
    <location>
        <begin position="206"/>
        <end position="238"/>
    </location>
</feature>
<proteinExistence type="predicted"/>
<protein>
    <submittedName>
        <fullName evidence="2">Uncharacterized protein</fullName>
    </submittedName>
</protein>
<name>A0A430HCJ5_9BURK</name>
<dbReference type="EMBL" id="RXLQ01000030">
    <property type="protein sequence ID" value="RSZ55258.1"/>
    <property type="molecule type" value="Genomic_DNA"/>
</dbReference>
<sequence>MSSVTKPASAIELSTVYFCEGPVPPTISLRDCGLQLKGAHPEALTAFYGNQSKQDGFMAAREYAEKNRLQFTVIDFLVALDHRINPGLMKPDELANHDFIAFQRLSRSAADEIQNILQSGVPGNSSWENAADPVADGLKPNQLVLESPDVIDALTATPALRHVKVIAHQAKLLISEKVLTVGSVPFFHWGAIVEASCRLNPTTRVALDGPGKNDKPSEKSTLAPAPGARAKSKVPRPR</sequence>
<dbReference type="AlphaFoldDB" id="A0A430HCJ5"/>
<organism evidence="2 3">
    <name type="scientific">Massilia atriviolacea</name>
    <dbReference type="NCBI Taxonomy" id="2495579"/>
    <lineage>
        <taxon>Bacteria</taxon>
        <taxon>Pseudomonadati</taxon>
        <taxon>Pseudomonadota</taxon>
        <taxon>Betaproteobacteria</taxon>
        <taxon>Burkholderiales</taxon>
        <taxon>Oxalobacteraceae</taxon>
        <taxon>Telluria group</taxon>
        <taxon>Massilia</taxon>
    </lineage>
</organism>
<dbReference type="RefSeq" id="WP_126077790.1">
    <property type="nucleotide sequence ID" value="NZ_CP051166.1"/>
</dbReference>
<keyword evidence="3" id="KW-1185">Reference proteome</keyword>
<comment type="caution">
    <text evidence="2">The sequence shown here is derived from an EMBL/GenBank/DDBJ whole genome shotgun (WGS) entry which is preliminary data.</text>
</comment>
<gene>
    <name evidence="2" type="ORF">EJB06_30505</name>
</gene>